<evidence type="ECO:0000313" key="2">
    <source>
        <dbReference type="EMBL" id="MFD1606409.1"/>
    </source>
</evidence>
<dbReference type="Gene3D" id="3.30.360.40">
    <property type="entry name" value="YwmB-like"/>
    <property type="match status" value="1"/>
</dbReference>
<dbReference type="InterPro" id="IPR036209">
    <property type="entry name" value="YwmB-like_sf"/>
</dbReference>
<organism evidence="2 3">
    <name type="scientific">Oceanobacillus luteolus</name>
    <dbReference type="NCBI Taxonomy" id="1274358"/>
    <lineage>
        <taxon>Bacteria</taxon>
        <taxon>Bacillati</taxon>
        <taxon>Bacillota</taxon>
        <taxon>Bacilli</taxon>
        <taxon>Bacillales</taxon>
        <taxon>Bacillaceae</taxon>
        <taxon>Oceanobacillus</taxon>
    </lineage>
</organism>
<feature type="chain" id="PRO_5046400930" evidence="1">
    <location>
        <begin position="20"/>
        <end position="237"/>
    </location>
</feature>
<dbReference type="SUPFAM" id="SSF143842">
    <property type="entry name" value="YwmB-like"/>
    <property type="match status" value="1"/>
</dbReference>
<feature type="signal peptide" evidence="1">
    <location>
        <begin position="1"/>
        <end position="19"/>
    </location>
</feature>
<keyword evidence="1" id="KW-0732">Signal</keyword>
<sequence length="237" mass="27237">MKKTVILLFIITSMFMTGATPNEPVDPLHTLTKIAEENTWAITNWEVMLKESISKTNFNDILNDVRNSHLVTRTEDENSIKYILFDEENSTSIHVDQTIIVSKTEPEHIELIAVMKGSDWNEEIQSEYDQTSGKLNDSFFQDKPDEFTCIEVIEDDTIENRAVIDVLTESLQLEHVEEQDDPLEMSKHKKIKYGYTPLWNEKFVIQGIPYNLQIVATQGDSGKLAYTIGTPILMNEY</sequence>
<dbReference type="Pfam" id="PF08680">
    <property type="entry name" value="DUF1779"/>
    <property type="match status" value="1"/>
</dbReference>
<dbReference type="InterPro" id="IPR014794">
    <property type="entry name" value="DUF1779"/>
</dbReference>
<dbReference type="Proteomes" id="UP001597221">
    <property type="component" value="Unassembled WGS sequence"/>
</dbReference>
<reference evidence="3" key="1">
    <citation type="journal article" date="2019" name="Int. J. Syst. Evol. Microbiol.">
        <title>The Global Catalogue of Microorganisms (GCM) 10K type strain sequencing project: providing services to taxonomists for standard genome sequencing and annotation.</title>
        <authorList>
            <consortium name="The Broad Institute Genomics Platform"/>
            <consortium name="The Broad Institute Genome Sequencing Center for Infectious Disease"/>
            <person name="Wu L."/>
            <person name="Ma J."/>
        </authorList>
    </citation>
    <scope>NUCLEOTIDE SEQUENCE [LARGE SCALE GENOMIC DNA]</scope>
    <source>
        <strain evidence="3">CGMCC 1.12376</strain>
    </source>
</reference>
<name>A0ABW4HNK4_9BACI</name>
<dbReference type="RefSeq" id="WP_379595736.1">
    <property type="nucleotide sequence ID" value="NZ_JBHUDE010000005.1"/>
</dbReference>
<gene>
    <name evidence="2" type="ORF">ACFSBH_01815</name>
</gene>
<comment type="caution">
    <text evidence="2">The sequence shown here is derived from an EMBL/GenBank/DDBJ whole genome shotgun (WGS) entry which is preliminary data.</text>
</comment>
<keyword evidence="3" id="KW-1185">Reference proteome</keyword>
<accession>A0ABW4HNK4</accession>
<protein>
    <submittedName>
        <fullName evidence="2">YwmB family TATA-box binding protein</fullName>
    </submittedName>
</protein>
<dbReference type="Gene3D" id="3.30.2030.10">
    <property type="entry name" value="YwmB-like"/>
    <property type="match status" value="1"/>
</dbReference>
<evidence type="ECO:0000256" key="1">
    <source>
        <dbReference type="SAM" id="SignalP"/>
    </source>
</evidence>
<evidence type="ECO:0000313" key="3">
    <source>
        <dbReference type="Proteomes" id="UP001597221"/>
    </source>
</evidence>
<proteinExistence type="predicted"/>
<dbReference type="EMBL" id="JBHUDE010000005">
    <property type="protein sequence ID" value="MFD1606409.1"/>
    <property type="molecule type" value="Genomic_DNA"/>
</dbReference>